<dbReference type="InterPro" id="IPR025202">
    <property type="entry name" value="PLD-like_dom"/>
</dbReference>
<sequence>MAWTDIILFVAVLIIAWLILYLRGVFEPKVQYRSDRRLVLSDANFLPLLMGFSQSLATQAHICGFWSQPHQIYAARLAAIRKAQHIIQFETFFMTPGARANEFADALIERSQSGVRVQVLVDRIGTHKMSFSYWKRLRAAGVEVRFFHPFKLKAPLQYLSRSHRKLLIVDGTVAFIGGMGVSDNWDGDPKIGDTAPWLDCEIELENAIVPVLVGIFLRHWLYEDGKASGGYFPPQQSSVEAKSMLVIPHDAESKISSINALFWFSLQAAQQRIWIASPYFILDRNTRTALIQAKKRGVDVRIVTTSARNDKPPVYYAARERYRHLLSAEIAIYEYQPSMIHAKLMLVDRDWISLGSANFDPRSFYHNDELNLAWFDPDFAPTVEKLLQGAFEKSNRIERSTWQKRPWWQKLIGQSFLLLRWQL</sequence>
<evidence type="ECO:0000313" key="3">
    <source>
        <dbReference type="EMBL" id="KJH71088.1"/>
    </source>
</evidence>
<keyword evidence="1" id="KW-0472">Membrane</keyword>
<dbReference type="PROSITE" id="PS50035">
    <property type="entry name" value="PLD"/>
    <property type="match status" value="2"/>
</dbReference>
<dbReference type="SMART" id="SM00155">
    <property type="entry name" value="PLDc"/>
    <property type="match status" value="2"/>
</dbReference>
<evidence type="ECO:0000259" key="2">
    <source>
        <dbReference type="PROSITE" id="PS50035"/>
    </source>
</evidence>
<dbReference type="EMBL" id="JYON01000015">
    <property type="protein sequence ID" value="KJH71088.1"/>
    <property type="molecule type" value="Genomic_DNA"/>
</dbReference>
<organism evidence="3 4">
    <name type="scientific">Aliterella atlantica CENA595</name>
    <dbReference type="NCBI Taxonomy" id="1618023"/>
    <lineage>
        <taxon>Bacteria</taxon>
        <taxon>Bacillati</taxon>
        <taxon>Cyanobacteriota</taxon>
        <taxon>Cyanophyceae</taxon>
        <taxon>Chroococcidiopsidales</taxon>
        <taxon>Aliterellaceae</taxon>
        <taxon>Aliterella</taxon>
    </lineage>
</organism>
<dbReference type="GO" id="GO:0032049">
    <property type="term" value="P:cardiolipin biosynthetic process"/>
    <property type="evidence" value="ECO:0007669"/>
    <property type="project" value="UniProtKB-ARBA"/>
</dbReference>
<keyword evidence="4" id="KW-1185">Reference proteome</keyword>
<comment type="caution">
    <text evidence="3">The sequence shown here is derived from an EMBL/GenBank/DDBJ whole genome shotgun (WGS) entry which is preliminary data.</text>
</comment>
<dbReference type="PATRIC" id="fig|1618023.3.peg.5359"/>
<feature type="domain" description="PLD phosphodiesterase" evidence="2">
    <location>
        <begin position="336"/>
        <end position="363"/>
    </location>
</feature>
<dbReference type="STRING" id="1618023.UH38_14805"/>
<protein>
    <submittedName>
        <fullName evidence="3">Cardiolipin synthetase</fullName>
    </submittedName>
</protein>
<dbReference type="PANTHER" id="PTHR21248">
    <property type="entry name" value="CARDIOLIPIN SYNTHASE"/>
    <property type="match status" value="1"/>
</dbReference>
<dbReference type="CDD" id="cd09110">
    <property type="entry name" value="PLDc_CLS_1"/>
    <property type="match status" value="1"/>
</dbReference>
<feature type="domain" description="PLD phosphodiesterase" evidence="2">
    <location>
        <begin position="158"/>
        <end position="185"/>
    </location>
</feature>
<dbReference type="OrthoDB" id="9762009at2"/>
<dbReference type="CDD" id="cd09159">
    <property type="entry name" value="PLDc_ybhO_like_2"/>
    <property type="match status" value="1"/>
</dbReference>
<proteinExistence type="predicted"/>
<accession>A0A0D8ZQJ6</accession>
<name>A0A0D8ZQJ6_9CYAN</name>
<evidence type="ECO:0000313" key="4">
    <source>
        <dbReference type="Proteomes" id="UP000032452"/>
    </source>
</evidence>
<dbReference type="AlphaFoldDB" id="A0A0D8ZQJ6"/>
<dbReference type="Pfam" id="PF13091">
    <property type="entry name" value="PLDc_2"/>
    <property type="match status" value="2"/>
</dbReference>
<dbReference type="Proteomes" id="UP000032452">
    <property type="component" value="Unassembled WGS sequence"/>
</dbReference>
<keyword evidence="1" id="KW-1133">Transmembrane helix</keyword>
<evidence type="ECO:0000256" key="1">
    <source>
        <dbReference type="SAM" id="Phobius"/>
    </source>
</evidence>
<dbReference type="GO" id="GO:0030572">
    <property type="term" value="F:phosphatidyltransferase activity"/>
    <property type="evidence" value="ECO:0007669"/>
    <property type="project" value="UniProtKB-ARBA"/>
</dbReference>
<dbReference type="SUPFAM" id="SSF56024">
    <property type="entry name" value="Phospholipase D/nuclease"/>
    <property type="match status" value="2"/>
</dbReference>
<dbReference type="Gene3D" id="3.30.870.10">
    <property type="entry name" value="Endonuclease Chain A"/>
    <property type="match status" value="2"/>
</dbReference>
<dbReference type="InterPro" id="IPR001736">
    <property type="entry name" value="PLipase_D/transphosphatidylase"/>
</dbReference>
<dbReference type="PANTHER" id="PTHR21248:SF22">
    <property type="entry name" value="PHOSPHOLIPASE D"/>
    <property type="match status" value="1"/>
</dbReference>
<gene>
    <name evidence="3" type="ORF">UH38_14805</name>
</gene>
<reference evidence="3 4" key="1">
    <citation type="submission" date="2015-02" db="EMBL/GenBank/DDBJ databases">
        <title>Draft genome of a novel marine cyanobacterium (Chroococcales) isolated from South Atlantic Ocean.</title>
        <authorList>
            <person name="Rigonato J."/>
            <person name="Alvarenga D.O."/>
            <person name="Branco L.H."/>
            <person name="Varani A.M."/>
            <person name="Brandini F.P."/>
            <person name="Fiore M.F."/>
        </authorList>
    </citation>
    <scope>NUCLEOTIDE SEQUENCE [LARGE SCALE GENOMIC DNA]</scope>
    <source>
        <strain evidence="3 4">CENA595</strain>
    </source>
</reference>
<keyword evidence="1" id="KW-0812">Transmembrane</keyword>
<feature type="transmembrane region" description="Helical" evidence="1">
    <location>
        <begin position="6"/>
        <end position="26"/>
    </location>
</feature>